<name>A0A6A3E7V3_9STRA</name>
<sequence length="72" mass="7818">MPGRTPSRFPTRASAASVSSMALCPLRLPVQSEPLFPFRTRRHKVGDALAGPCDQHHRAVAHHLHHSSVCAA</sequence>
<dbReference type="Proteomes" id="UP000488956">
    <property type="component" value="Unassembled WGS sequence"/>
</dbReference>
<evidence type="ECO:0000313" key="7">
    <source>
        <dbReference type="EMBL" id="KAE9202900.1"/>
    </source>
</evidence>
<dbReference type="EMBL" id="QXGB01001724">
    <property type="protein sequence ID" value="KAE9186473.1"/>
    <property type="molecule type" value="Genomic_DNA"/>
</dbReference>
<evidence type="ECO:0000313" key="16">
    <source>
        <dbReference type="Proteomes" id="UP000476176"/>
    </source>
</evidence>
<reference evidence="10 11" key="1">
    <citation type="submission" date="2018-08" db="EMBL/GenBank/DDBJ databases">
        <title>Genomic investigation of the strawberry pathogen Phytophthora fragariae indicates pathogenicity is determined by transcriptional variation in three key races.</title>
        <authorList>
            <person name="Adams T.M."/>
            <person name="Armitage A.D."/>
            <person name="Sobczyk M.K."/>
            <person name="Bates H.J."/>
            <person name="Dunwell J.M."/>
            <person name="Nellist C.F."/>
            <person name="Harrison R.J."/>
        </authorList>
    </citation>
    <scope>NUCLEOTIDE SEQUENCE [LARGE SCALE GENOMIC DNA]</scope>
    <source>
        <strain evidence="9 12">A4</strain>
        <strain evidence="6 13">BC-1</strain>
        <strain evidence="7 16">BC-23</strain>
        <strain evidence="5 11">NOV-27</strain>
        <strain evidence="4 14">NOV-5</strain>
        <strain evidence="2 15">NOV-71</strain>
        <strain evidence="8 17">NOV-77</strain>
        <strain evidence="1 10">NOV-9</strain>
        <strain evidence="3 18">ONT-3</strain>
    </source>
</reference>
<dbReference type="EMBL" id="QXGD01001753">
    <property type="protein sequence ID" value="KAE9199723.1"/>
    <property type="molecule type" value="Genomic_DNA"/>
</dbReference>
<dbReference type="EMBL" id="QXFY01003129">
    <property type="protein sequence ID" value="KAE9288287.1"/>
    <property type="molecule type" value="Genomic_DNA"/>
</dbReference>
<dbReference type="Proteomes" id="UP000440732">
    <property type="component" value="Unassembled WGS sequence"/>
</dbReference>
<evidence type="ECO:0000313" key="11">
    <source>
        <dbReference type="Proteomes" id="UP000433483"/>
    </source>
</evidence>
<dbReference type="Proteomes" id="UP000486351">
    <property type="component" value="Unassembled WGS sequence"/>
</dbReference>
<dbReference type="OrthoDB" id="10307394at2759"/>
<organism evidence="1 10">
    <name type="scientific">Phytophthora fragariae</name>
    <dbReference type="NCBI Taxonomy" id="53985"/>
    <lineage>
        <taxon>Eukaryota</taxon>
        <taxon>Sar</taxon>
        <taxon>Stramenopiles</taxon>
        <taxon>Oomycota</taxon>
        <taxon>Peronosporomycetes</taxon>
        <taxon>Peronosporales</taxon>
        <taxon>Peronosporaceae</taxon>
        <taxon>Phytophthora</taxon>
    </lineage>
</organism>
<dbReference type="Proteomes" id="UP000433483">
    <property type="component" value="Unassembled WGS sequence"/>
</dbReference>
<accession>A0A6A3E7V3</accession>
<evidence type="ECO:0000313" key="1">
    <source>
        <dbReference type="EMBL" id="KAE8927961.1"/>
    </source>
</evidence>
<dbReference type="EMBL" id="QXGF01001762">
    <property type="protein sequence ID" value="KAE8927961.1"/>
    <property type="molecule type" value="Genomic_DNA"/>
</dbReference>
<evidence type="ECO:0000313" key="13">
    <source>
        <dbReference type="Proteomes" id="UP000440367"/>
    </source>
</evidence>
<evidence type="ECO:0000313" key="5">
    <source>
        <dbReference type="EMBL" id="KAE9186473.1"/>
    </source>
</evidence>
<evidence type="ECO:0000313" key="18">
    <source>
        <dbReference type="Proteomes" id="UP000488956"/>
    </source>
</evidence>
<evidence type="ECO:0000313" key="14">
    <source>
        <dbReference type="Proteomes" id="UP000440732"/>
    </source>
</evidence>
<dbReference type="Proteomes" id="UP000441208">
    <property type="component" value="Unassembled WGS sequence"/>
</dbReference>
<evidence type="ECO:0000313" key="4">
    <source>
        <dbReference type="EMBL" id="KAE9119120.1"/>
    </source>
</evidence>
<dbReference type="EMBL" id="QXFZ01001502">
    <property type="protein sequence ID" value="KAE9089410.1"/>
    <property type="molecule type" value="Genomic_DNA"/>
</dbReference>
<proteinExistence type="predicted"/>
<evidence type="ECO:0000313" key="15">
    <source>
        <dbReference type="Proteomes" id="UP000441208"/>
    </source>
</evidence>
<dbReference type="EMBL" id="QXGA01001433">
    <property type="protein sequence ID" value="KAE9119120.1"/>
    <property type="molecule type" value="Genomic_DNA"/>
</dbReference>
<evidence type="ECO:0000313" key="10">
    <source>
        <dbReference type="Proteomes" id="UP000429523"/>
    </source>
</evidence>
<dbReference type="Proteomes" id="UP000429523">
    <property type="component" value="Unassembled WGS sequence"/>
</dbReference>
<dbReference type="Proteomes" id="UP000437068">
    <property type="component" value="Unassembled WGS sequence"/>
</dbReference>
<dbReference type="EMBL" id="QXFX01001477">
    <property type="protein sequence ID" value="KAE9089629.1"/>
    <property type="molecule type" value="Genomic_DNA"/>
</dbReference>
<dbReference type="EMBL" id="QXGE01001684">
    <property type="protein sequence ID" value="KAE9289495.1"/>
    <property type="molecule type" value="Genomic_DNA"/>
</dbReference>
<dbReference type="Proteomes" id="UP000440367">
    <property type="component" value="Unassembled WGS sequence"/>
</dbReference>
<evidence type="ECO:0000313" key="2">
    <source>
        <dbReference type="EMBL" id="KAE9089410.1"/>
    </source>
</evidence>
<evidence type="ECO:0000313" key="6">
    <source>
        <dbReference type="EMBL" id="KAE9199723.1"/>
    </source>
</evidence>
<keyword evidence="11" id="KW-1185">Reference proteome</keyword>
<dbReference type="Proteomes" id="UP000476176">
    <property type="component" value="Unassembled WGS sequence"/>
</dbReference>
<evidence type="ECO:0000313" key="12">
    <source>
        <dbReference type="Proteomes" id="UP000437068"/>
    </source>
</evidence>
<protein>
    <submittedName>
        <fullName evidence="1">Uncharacterized protein</fullName>
    </submittedName>
</protein>
<evidence type="ECO:0000313" key="9">
    <source>
        <dbReference type="EMBL" id="KAE9289495.1"/>
    </source>
</evidence>
<dbReference type="AlphaFoldDB" id="A0A6A3E7V3"/>
<gene>
    <name evidence="9" type="ORF">PF001_g20013</name>
    <name evidence="6" type="ORF">PF002_g22064</name>
    <name evidence="7" type="ORF">PF004_g18288</name>
    <name evidence="5" type="ORF">PF005_g20838</name>
    <name evidence="4" type="ORF">PF006_g18426</name>
    <name evidence="2" type="ORF">PF007_g19612</name>
    <name evidence="8" type="ORF">PF008_g26182</name>
    <name evidence="1" type="ORF">PF009_g21880</name>
    <name evidence="3" type="ORF">PF010_g18917</name>
</gene>
<comment type="caution">
    <text evidence="1">The sequence shown here is derived from an EMBL/GenBank/DDBJ whole genome shotgun (WGS) entry which is preliminary data.</text>
</comment>
<evidence type="ECO:0000313" key="3">
    <source>
        <dbReference type="EMBL" id="KAE9089629.1"/>
    </source>
</evidence>
<evidence type="ECO:0000313" key="17">
    <source>
        <dbReference type="Proteomes" id="UP000486351"/>
    </source>
</evidence>
<evidence type="ECO:0000313" key="8">
    <source>
        <dbReference type="EMBL" id="KAE9288287.1"/>
    </source>
</evidence>
<dbReference type="EMBL" id="QXGC01001441">
    <property type="protein sequence ID" value="KAE9202900.1"/>
    <property type="molecule type" value="Genomic_DNA"/>
</dbReference>